<keyword evidence="4" id="KW-0686">Riboflavin biosynthesis</keyword>
<evidence type="ECO:0000256" key="5">
    <source>
        <dbReference type="ARBA" id="ARBA00022679"/>
    </source>
</evidence>
<dbReference type="NCBIfam" id="TIGR00114">
    <property type="entry name" value="lumazine-synth"/>
    <property type="match status" value="1"/>
</dbReference>
<dbReference type="PANTHER" id="PTHR21058:SF0">
    <property type="entry name" value="6,7-DIMETHYL-8-RIBITYLLUMAZINE SYNTHASE"/>
    <property type="match status" value="1"/>
</dbReference>
<dbReference type="InterPro" id="IPR034964">
    <property type="entry name" value="LS"/>
</dbReference>
<dbReference type="Proteomes" id="UP000218209">
    <property type="component" value="Unassembled WGS sequence"/>
</dbReference>
<dbReference type="Pfam" id="PF00885">
    <property type="entry name" value="DMRL_synthase"/>
    <property type="match status" value="1"/>
</dbReference>
<evidence type="ECO:0000256" key="3">
    <source>
        <dbReference type="ARBA" id="ARBA00012664"/>
    </source>
</evidence>
<dbReference type="EMBL" id="KV918790">
    <property type="protein sequence ID" value="OSX79506.1"/>
    <property type="molecule type" value="Genomic_DNA"/>
</dbReference>
<dbReference type="Gene3D" id="3.40.50.960">
    <property type="entry name" value="Lumazine/riboflavin synthase"/>
    <property type="match status" value="1"/>
</dbReference>
<dbReference type="GO" id="GO:0009349">
    <property type="term" value="C:riboflavin synthase complex"/>
    <property type="evidence" value="ECO:0007669"/>
    <property type="project" value="InterPro"/>
</dbReference>
<dbReference type="UniPathway" id="UPA00275">
    <property type="reaction ID" value="UER00404"/>
</dbReference>
<organism evidence="7 8">
    <name type="scientific">Porphyra umbilicalis</name>
    <name type="common">Purple laver</name>
    <name type="synonym">Red alga</name>
    <dbReference type="NCBI Taxonomy" id="2786"/>
    <lineage>
        <taxon>Eukaryota</taxon>
        <taxon>Rhodophyta</taxon>
        <taxon>Bangiophyceae</taxon>
        <taxon>Bangiales</taxon>
        <taxon>Bangiaceae</taxon>
        <taxon>Porphyra</taxon>
    </lineage>
</organism>
<comment type="pathway">
    <text evidence="1">Cofactor biosynthesis; riboflavin biosynthesis; riboflavin from 2-hydroxy-3-oxobutyl phosphate and 5-amino-6-(D-ribitylamino)uracil: step 1/2.</text>
</comment>
<evidence type="ECO:0000256" key="6">
    <source>
        <dbReference type="ARBA" id="ARBA00048785"/>
    </source>
</evidence>
<protein>
    <recommendedName>
        <fullName evidence="3">6,7-dimethyl-8-ribityllumazine synthase</fullName>
        <ecNumber evidence="3">2.5.1.78</ecNumber>
    </recommendedName>
</protein>
<evidence type="ECO:0000256" key="4">
    <source>
        <dbReference type="ARBA" id="ARBA00022619"/>
    </source>
</evidence>
<evidence type="ECO:0000256" key="1">
    <source>
        <dbReference type="ARBA" id="ARBA00004917"/>
    </source>
</evidence>
<gene>
    <name evidence="7" type="ORF">BU14_0076s0062</name>
</gene>
<accession>A0A1X6PFJ2</accession>
<evidence type="ECO:0000256" key="2">
    <source>
        <dbReference type="ARBA" id="ARBA00007424"/>
    </source>
</evidence>
<dbReference type="SUPFAM" id="SSF52121">
    <property type="entry name" value="Lumazine synthase"/>
    <property type="match status" value="1"/>
</dbReference>
<proteinExistence type="inferred from homology"/>
<sequence>MVADVLKGLAERSVKDDNIVQMEVPGCGELPVAARLMMATQKVDVVIAVGVLIDGATDGYTFMCEAVSNGLMNLQLTAAIPVIFGVLTCATPEQAEARATGDKSHAVDWAATAVEMGVLRSSQIGNSARAKASVGFS</sequence>
<reference evidence="7 8" key="1">
    <citation type="submission" date="2017-03" db="EMBL/GenBank/DDBJ databases">
        <title>WGS assembly of Porphyra umbilicalis.</title>
        <authorList>
            <person name="Brawley S.H."/>
            <person name="Blouin N.A."/>
            <person name="Ficko-Blean E."/>
            <person name="Wheeler G.L."/>
            <person name="Lohr M."/>
            <person name="Goodson H.V."/>
            <person name="Jenkins J.W."/>
            <person name="Blaby-Haas C.E."/>
            <person name="Helliwell K.E."/>
            <person name="Chan C."/>
            <person name="Marriage T."/>
            <person name="Bhattacharya D."/>
            <person name="Klein A.S."/>
            <person name="Badis Y."/>
            <person name="Brodie J."/>
            <person name="Cao Y."/>
            <person name="Collen J."/>
            <person name="Dittami S.M."/>
            <person name="Gachon C.M."/>
            <person name="Green B.R."/>
            <person name="Karpowicz S."/>
            <person name="Kim J.W."/>
            <person name="Kudahl U."/>
            <person name="Lin S."/>
            <person name="Michel G."/>
            <person name="Mittag M."/>
            <person name="Olson B.J."/>
            <person name="Pangilinan J."/>
            <person name="Peng Y."/>
            <person name="Qiu H."/>
            <person name="Shu S."/>
            <person name="Singer J.T."/>
            <person name="Smith A.G."/>
            <person name="Sprecher B.N."/>
            <person name="Wagner V."/>
            <person name="Wang W."/>
            <person name="Wang Z.-Y."/>
            <person name="Yan J."/>
            <person name="Yarish C."/>
            <person name="Zoeuner-Riek S."/>
            <person name="Zhuang Y."/>
            <person name="Zou Y."/>
            <person name="Lindquist E.A."/>
            <person name="Grimwood J."/>
            <person name="Barry K."/>
            <person name="Rokhsar D.S."/>
            <person name="Schmutz J."/>
            <person name="Stiller J.W."/>
            <person name="Grossman A.R."/>
            <person name="Prochnik S.E."/>
        </authorList>
    </citation>
    <scope>NUCLEOTIDE SEQUENCE [LARGE SCALE GENOMIC DNA]</scope>
    <source>
        <strain evidence="7">4086291</strain>
    </source>
</reference>
<keyword evidence="5" id="KW-0808">Transferase</keyword>
<dbReference type="GO" id="GO:0000906">
    <property type="term" value="F:6,7-dimethyl-8-ribityllumazine synthase activity"/>
    <property type="evidence" value="ECO:0007669"/>
    <property type="project" value="UniProtKB-EC"/>
</dbReference>
<dbReference type="GO" id="GO:0009231">
    <property type="term" value="P:riboflavin biosynthetic process"/>
    <property type="evidence" value="ECO:0007669"/>
    <property type="project" value="UniProtKB-UniPathway"/>
</dbReference>
<dbReference type="AlphaFoldDB" id="A0A1X6PFJ2"/>
<name>A0A1X6PFJ2_PORUM</name>
<dbReference type="EC" id="2.5.1.78" evidence="3"/>
<evidence type="ECO:0000313" key="8">
    <source>
        <dbReference type="Proteomes" id="UP000218209"/>
    </source>
</evidence>
<comment type="catalytic activity">
    <reaction evidence="6">
        <text>(2S)-2-hydroxy-3-oxobutyl phosphate + 5-amino-6-(D-ribitylamino)uracil = 6,7-dimethyl-8-(1-D-ribityl)lumazine + phosphate + 2 H2O + H(+)</text>
        <dbReference type="Rhea" id="RHEA:26152"/>
        <dbReference type="ChEBI" id="CHEBI:15377"/>
        <dbReference type="ChEBI" id="CHEBI:15378"/>
        <dbReference type="ChEBI" id="CHEBI:15934"/>
        <dbReference type="ChEBI" id="CHEBI:43474"/>
        <dbReference type="ChEBI" id="CHEBI:58201"/>
        <dbReference type="ChEBI" id="CHEBI:58830"/>
        <dbReference type="EC" id="2.5.1.78"/>
    </reaction>
</comment>
<comment type="similarity">
    <text evidence="2">Belongs to the DMRL synthase family.</text>
</comment>
<dbReference type="PANTHER" id="PTHR21058">
    <property type="entry name" value="6,7-DIMETHYL-8-RIBITYLLUMAZINE SYNTHASE DMRL SYNTHASE LUMAZINE SYNTHASE"/>
    <property type="match status" value="1"/>
</dbReference>
<dbReference type="OrthoDB" id="2965at2759"/>
<dbReference type="InterPro" id="IPR036467">
    <property type="entry name" value="LS/RS_sf"/>
</dbReference>
<keyword evidence="8" id="KW-1185">Reference proteome</keyword>
<evidence type="ECO:0000313" key="7">
    <source>
        <dbReference type="EMBL" id="OSX79506.1"/>
    </source>
</evidence>
<dbReference type="InterPro" id="IPR002180">
    <property type="entry name" value="LS/RS"/>
</dbReference>